<dbReference type="OrthoDB" id="18302at2759"/>
<name>A0A4Y7QC38_9AGAM</name>
<dbReference type="InterPro" id="IPR051624">
    <property type="entry name" value="RMD1/Sad1-interacting"/>
</dbReference>
<sequence>MAPDQPILPRTNSAPAVTATDSKPRGANRSTKVAGKLKVLPDQPDPLTQSTILGEAPKAPRTPAPAEYLTDGTVAGSDEDEDADDEEATEEPEELDVEVYNQIAQIPEGTARRDAIRLTKKKAKSLPRVTAYATASSYRLPELMRFFQARKTSYHTNARLLDDVIYTTYAYEPSSSSASETRGSKHKASESASKVGDLLGVPELRNTEHGDTDAEEHDGPRPPTGNKEKKKKHFDAGVGETAEIFMFEYGTVVIWGMTESQEKRFLSSIRRFEVEKLSSDDVEMEDLNYYYANYSRIYNDVITLRRGSSHMTKLSLSHALSQSVKISLFEELISTTIEDTKDIPEIISETGKIGMPHKEIMQQIGELFLLRININLVGSVLDSPEVFWSYPDLQPLYEAARSYLEIPQRVNLLNTRVEVLQDMLQLLKESVSSRHSERLEQIVIALIGVEIVLGIVTILVDLFS</sequence>
<keyword evidence="3" id="KW-0472">Membrane</keyword>
<feature type="compositionally biased region" description="Basic and acidic residues" evidence="2">
    <location>
        <begin position="205"/>
        <end position="220"/>
    </location>
</feature>
<dbReference type="GO" id="GO:0005739">
    <property type="term" value="C:mitochondrion"/>
    <property type="evidence" value="ECO:0007669"/>
    <property type="project" value="UniProtKB-ARBA"/>
</dbReference>
<dbReference type="AlphaFoldDB" id="A0A4Y7QC38"/>
<dbReference type="EMBL" id="ML170166">
    <property type="protein sequence ID" value="TDL24652.1"/>
    <property type="molecule type" value="Genomic_DNA"/>
</dbReference>
<feature type="compositionally biased region" description="Acidic residues" evidence="2">
    <location>
        <begin position="77"/>
        <end position="95"/>
    </location>
</feature>
<keyword evidence="6" id="KW-1185">Reference proteome</keyword>
<dbReference type="STRING" id="50990.A0A4Y7QC38"/>
<feature type="transmembrane region" description="Helical" evidence="3">
    <location>
        <begin position="442"/>
        <end position="463"/>
    </location>
</feature>
<protein>
    <submittedName>
        <fullName evidence="5">DUF155-domain-containing protein</fullName>
    </submittedName>
</protein>
<dbReference type="Pfam" id="PF02582">
    <property type="entry name" value="DUF155"/>
    <property type="match status" value="1"/>
</dbReference>
<feature type="region of interest" description="Disordered" evidence="2">
    <location>
        <begin position="1"/>
        <end position="95"/>
    </location>
</feature>
<evidence type="ECO:0000313" key="5">
    <source>
        <dbReference type="EMBL" id="TDL24652.1"/>
    </source>
</evidence>
<gene>
    <name evidence="5" type="ORF">BD410DRAFT_827148</name>
</gene>
<dbReference type="PANTHER" id="PTHR16255:SF15">
    <property type="entry name" value="SPORULATION PROTEIN RMD1"/>
    <property type="match status" value="1"/>
</dbReference>
<evidence type="ECO:0000256" key="1">
    <source>
        <dbReference type="ARBA" id="ARBA00008306"/>
    </source>
</evidence>
<evidence type="ECO:0000256" key="2">
    <source>
        <dbReference type="SAM" id="MobiDB-lite"/>
    </source>
</evidence>
<dbReference type="Proteomes" id="UP000294933">
    <property type="component" value="Unassembled WGS sequence"/>
</dbReference>
<dbReference type="InterPro" id="IPR003734">
    <property type="entry name" value="DUF155"/>
</dbReference>
<keyword evidence="3" id="KW-0812">Transmembrane</keyword>
<feature type="region of interest" description="Disordered" evidence="2">
    <location>
        <begin position="173"/>
        <end position="233"/>
    </location>
</feature>
<dbReference type="VEuPathDB" id="FungiDB:BD410DRAFT_827148"/>
<keyword evidence="3" id="KW-1133">Transmembrane helix</keyword>
<feature type="domain" description="DUF155" evidence="4">
    <location>
        <begin position="244"/>
        <end position="414"/>
    </location>
</feature>
<dbReference type="PANTHER" id="PTHR16255">
    <property type="entry name" value="REQUIRED FOR MEIOTIC NUCLEAR DIVISION PROTEIN 1 HOMOLOG"/>
    <property type="match status" value="1"/>
</dbReference>
<accession>A0A4Y7QC38</accession>
<feature type="compositionally biased region" description="Polar residues" evidence="2">
    <location>
        <begin position="10"/>
        <end position="21"/>
    </location>
</feature>
<evidence type="ECO:0000259" key="4">
    <source>
        <dbReference type="Pfam" id="PF02582"/>
    </source>
</evidence>
<evidence type="ECO:0000313" key="6">
    <source>
        <dbReference type="Proteomes" id="UP000294933"/>
    </source>
</evidence>
<organism evidence="5 6">
    <name type="scientific">Rickenella mellea</name>
    <dbReference type="NCBI Taxonomy" id="50990"/>
    <lineage>
        <taxon>Eukaryota</taxon>
        <taxon>Fungi</taxon>
        <taxon>Dikarya</taxon>
        <taxon>Basidiomycota</taxon>
        <taxon>Agaricomycotina</taxon>
        <taxon>Agaricomycetes</taxon>
        <taxon>Hymenochaetales</taxon>
        <taxon>Rickenellaceae</taxon>
        <taxon>Rickenella</taxon>
    </lineage>
</organism>
<proteinExistence type="inferred from homology"/>
<evidence type="ECO:0000256" key="3">
    <source>
        <dbReference type="SAM" id="Phobius"/>
    </source>
</evidence>
<comment type="similarity">
    <text evidence="1">Belongs to the RMD1/sif2 family.</text>
</comment>
<reference evidence="5 6" key="1">
    <citation type="submission" date="2018-06" db="EMBL/GenBank/DDBJ databases">
        <title>A transcriptomic atlas of mushroom development highlights an independent origin of complex multicellularity.</title>
        <authorList>
            <consortium name="DOE Joint Genome Institute"/>
            <person name="Krizsan K."/>
            <person name="Almasi E."/>
            <person name="Merenyi Z."/>
            <person name="Sahu N."/>
            <person name="Viragh M."/>
            <person name="Koszo T."/>
            <person name="Mondo S."/>
            <person name="Kiss B."/>
            <person name="Balint B."/>
            <person name="Kues U."/>
            <person name="Barry K."/>
            <person name="Hegedus J.C."/>
            <person name="Henrissat B."/>
            <person name="Johnson J."/>
            <person name="Lipzen A."/>
            <person name="Ohm R."/>
            <person name="Nagy I."/>
            <person name="Pangilinan J."/>
            <person name="Yan J."/>
            <person name="Xiong Y."/>
            <person name="Grigoriev I.V."/>
            <person name="Hibbett D.S."/>
            <person name="Nagy L.G."/>
        </authorList>
    </citation>
    <scope>NUCLEOTIDE SEQUENCE [LARGE SCALE GENOMIC DNA]</scope>
    <source>
        <strain evidence="5 6">SZMC22713</strain>
    </source>
</reference>